<protein>
    <submittedName>
        <fullName evidence="12">Receptor-like kinase TMK3</fullName>
    </submittedName>
</protein>
<dbReference type="InterPro" id="IPR032675">
    <property type="entry name" value="LRR_dom_sf"/>
</dbReference>
<evidence type="ECO:0000256" key="4">
    <source>
        <dbReference type="ARBA" id="ARBA00022729"/>
    </source>
</evidence>
<evidence type="ECO:0000313" key="12">
    <source>
        <dbReference type="EMBL" id="OAY71218.1"/>
    </source>
</evidence>
<keyword evidence="6" id="KW-1133">Transmembrane helix</keyword>
<proteinExistence type="predicted"/>
<name>A0A199V2K7_ANACO</name>
<accession>A0A199V2K7</accession>
<comment type="caution">
    <text evidence="12">The sequence shown here is derived from an EMBL/GenBank/DDBJ whole genome shotgun (WGS) entry which is preliminary data.</text>
</comment>
<keyword evidence="2" id="KW-0433">Leucine-rich repeat</keyword>
<dbReference type="InterPro" id="IPR013210">
    <property type="entry name" value="LRR_N_plant-typ"/>
</dbReference>
<evidence type="ECO:0000256" key="8">
    <source>
        <dbReference type="ARBA" id="ARBA00023170"/>
    </source>
</evidence>
<reference evidence="12 13" key="1">
    <citation type="journal article" date="2016" name="DNA Res.">
        <title>The draft genome of MD-2 pineapple using hybrid error correction of long reads.</title>
        <authorList>
            <person name="Redwan R.M."/>
            <person name="Saidin A."/>
            <person name="Kumar S.V."/>
        </authorList>
    </citation>
    <scope>NUCLEOTIDE SEQUENCE [LARGE SCALE GENOMIC DNA]</scope>
    <source>
        <strain evidence="13">cv. MD2</strain>
        <tissue evidence="12">Leaf</tissue>
    </source>
</reference>
<evidence type="ECO:0000256" key="5">
    <source>
        <dbReference type="ARBA" id="ARBA00022737"/>
    </source>
</evidence>
<organism evidence="12 13">
    <name type="scientific">Ananas comosus</name>
    <name type="common">Pineapple</name>
    <name type="synonym">Ananas ananas</name>
    <dbReference type="NCBI Taxonomy" id="4615"/>
    <lineage>
        <taxon>Eukaryota</taxon>
        <taxon>Viridiplantae</taxon>
        <taxon>Streptophyta</taxon>
        <taxon>Embryophyta</taxon>
        <taxon>Tracheophyta</taxon>
        <taxon>Spermatophyta</taxon>
        <taxon>Magnoliopsida</taxon>
        <taxon>Liliopsida</taxon>
        <taxon>Poales</taxon>
        <taxon>Bromeliaceae</taxon>
        <taxon>Bromelioideae</taxon>
        <taxon>Ananas</taxon>
    </lineage>
</organism>
<dbReference type="AlphaFoldDB" id="A0A199V2K7"/>
<evidence type="ECO:0000256" key="1">
    <source>
        <dbReference type="ARBA" id="ARBA00004167"/>
    </source>
</evidence>
<dbReference type="FunFam" id="3.80.10.10:FF:000129">
    <property type="entry name" value="Leucine-rich repeat receptor-like kinase"/>
    <property type="match status" value="1"/>
</dbReference>
<gene>
    <name evidence="12" type="ORF">ACMD2_26909</name>
</gene>
<dbReference type="STRING" id="4615.A0A199V2K7"/>
<dbReference type="GO" id="GO:0016020">
    <property type="term" value="C:membrane"/>
    <property type="evidence" value="ECO:0007669"/>
    <property type="project" value="UniProtKB-SubCell"/>
</dbReference>
<evidence type="ECO:0000256" key="6">
    <source>
        <dbReference type="ARBA" id="ARBA00022989"/>
    </source>
</evidence>
<keyword evidence="5" id="KW-0677">Repeat</keyword>
<keyword evidence="8 12" id="KW-0675">Receptor</keyword>
<feature type="domain" description="Leucine-rich repeat-containing N-terminal plant-type" evidence="11">
    <location>
        <begin position="36"/>
        <end position="71"/>
    </location>
</feature>
<evidence type="ECO:0000256" key="10">
    <source>
        <dbReference type="SAM" id="SignalP"/>
    </source>
</evidence>
<dbReference type="Pfam" id="PF00560">
    <property type="entry name" value="LRR_1"/>
    <property type="match status" value="2"/>
</dbReference>
<keyword evidence="12" id="KW-0418">Kinase</keyword>
<comment type="subcellular location">
    <subcellularLocation>
        <location evidence="1">Membrane</location>
        <topology evidence="1">Single-pass membrane protein</topology>
    </subcellularLocation>
</comment>
<dbReference type="Pfam" id="PF08263">
    <property type="entry name" value="LRRNT_2"/>
    <property type="match status" value="1"/>
</dbReference>
<keyword evidence="4 10" id="KW-0732">Signal</keyword>
<evidence type="ECO:0000256" key="7">
    <source>
        <dbReference type="ARBA" id="ARBA00023136"/>
    </source>
</evidence>
<feature type="signal peptide" evidence="10">
    <location>
        <begin position="1"/>
        <end position="25"/>
    </location>
</feature>
<sequence>MVKSVATSLSFSLLLISTFVAFVIADTNVNVEPLCDVAAALNNPPELIKSWKGDNPCRGGRAGSWEGVLCDATATVVAVIDFTGRNFSGTISPHFADLTGLTEILLAGNRLQGSIPDSLTTLSSLQLLDVTNNDLSGKVPKFALNVTLKLSGNHFDPRS</sequence>
<dbReference type="GO" id="GO:0016301">
    <property type="term" value="F:kinase activity"/>
    <property type="evidence" value="ECO:0007669"/>
    <property type="project" value="UniProtKB-KW"/>
</dbReference>
<keyword evidence="7" id="KW-0472">Membrane</keyword>
<dbReference type="Proteomes" id="UP000092600">
    <property type="component" value="Unassembled WGS sequence"/>
</dbReference>
<feature type="chain" id="PRO_5008508203" evidence="10">
    <location>
        <begin position="26"/>
        <end position="159"/>
    </location>
</feature>
<dbReference type="SUPFAM" id="SSF52058">
    <property type="entry name" value="L domain-like"/>
    <property type="match status" value="1"/>
</dbReference>
<evidence type="ECO:0000259" key="11">
    <source>
        <dbReference type="Pfam" id="PF08263"/>
    </source>
</evidence>
<dbReference type="InterPro" id="IPR001611">
    <property type="entry name" value="Leu-rich_rpt"/>
</dbReference>
<evidence type="ECO:0000256" key="3">
    <source>
        <dbReference type="ARBA" id="ARBA00022692"/>
    </source>
</evidence>
<evidence type="ECO:0000313" key="13">
    <source>
        <dbReference type="Proteomes" id="UP000092600"/>
    </source>
</evidence>
<evidence type="ECO:0000256" key="9">
    <source>
        <dbReference type="ARBA" id="ARBA00023180"/>
    </source>
</evidence>
<dbReference type="PANTHER" id="PTHR47986:SF1">
    <property type="entry name" value="OS04G0685900 PROTEIN"/>
    <property type="match status" value="1"/>
</dbReference>
<evidence type="ECO:0000256" key="2">
    <source>
        <dbReference type="ARBA" id="ARBA00022614"/>
    </source>
</evidence>
<dbReference type="EMBL" id="LSRQ01003556">
    <property type="protein sequence ID" value="OAY71218.1"/>
    <property type="molecule type" value="Genomic_DNA"/>
</dbReference>
<keyword evidence="3" id="KW-0812">Transmembrane</keyword>
<dbReference type="InterPro" id="IPR052422">
    <property type="entry name" value="Auxin_Ser/Thr_Kinase"/>
</dbReference>
<keyword evidence="12" id="KW-0808">Transferase</keyword>
<dbReference type="PANTHER" id="PTHR47986">
    <property type="entry name" value="OSJNBA0070M12.3 PROTEIN"/>
    <property type="match status" value="1"/>
</dbReference>
<keyword evidence="9" id="KW-0325">Glycoprotein</keyword>
<dbReference type="Gene3D" id="3.80.10.10">
    <property type="entry name" value="Ribonuclease Inhibitor"/>
    <property type="match status" value="1"/>
</dbReference>